<keyword evidence="4" id="KW-0234">DNA repair</keyword>
<dbReference type="SUPFAM" id="SSF54211">
    <property type="entry name" value="Ribosomal protein S5 domain 2-like"/>
    <property type="match status" value="1"/>
</dbReference>
<dbReference type="Proteomes" id="UP000288805">
    <property type="component" value="Unassembled WGS sequence"/>
</dbReference>
<feature type="domain" description="DNA mismatch repair protein S5" evidence="6">
    <location>
        <begin position="2"/>
        <end position="97"/>
    </location>
</feature>
<gene>
    <name evidence="7" type="primary">MLH1_1</name>
    <name evidence="7" type="ORF">CK203_087914</name>
</gene>
<keyword evidence="3" id="KW-0227">DNA damage</keyword>
<dbReference type="SMART" id="SM01340">
    <property type="entry name" value="DNA_mis_repair"/>
    <property type="match status" value="1"/>
</dbReference>
<evidence type="ECO:0000259" key="6">
    <source>
        <dbReference type="SMART" id="SM01340"/>
    </source>
</evidence>
<comment type="caution">
    <text evidence="7">The sequence shown here is derived from an EMBL/GenBank/DDBJ whole genome shotgun (WGS) entry which is preliminary data.</text>
</comment>
<dbReference type="GO" id="GO:0005524">
    <property type="term" value="F:ATP binding"/>
    <property type="evidence" value="ECO:0007669"/>
    <property type="project" value="InterPro"/>
</dbReference>
<reference evidence="7 8" key="1">
    <citation type="journal article" date="2018" name="PLoS Genet.">
        <title>Population sequencing reveals clonal diversity and ancestral inbreeding in the grapevine cultivar Chardonnay.</title>
        <authorList>
            <person name="Roach M.J."/>
            <person name="Johnson D.L."/>
            <person name="Bohlmann J."/>
            <person name="van Vuuren H.J."/>
            <person name="Jones S.J."/>
            <person name="Pretorius I.S."/>
            <person name="Schmidt S.A."/>
            <person name="Borneman A.R."/>
        </authorList>
    </citation>
    <scope>NUCLEOTIDE SEQUENCE [LARGE SCALE GENOMIC DNA]</scope>
    <source>
        <strain evidence="8">cv. Chardonnay</strain>
        <tissue evidence="7">Leaf</tissue>
    </source>
</reference>
<comment type="similarity">
    <text evidence="2">Belongs to the DNA mismatch repair MutL/HexB family.</text>
</comment>
<dbReference type="Gene3D" id="3.30.230.10">
    <property type="match status" value="1"/>
</dbReference>
<evidence type="ECO:0000256" key="3">
    <source>
        <dbReference type="ARBA" id="ARBA00022763"/>
    </source>
</evidence>
<accession>A0A438DQT5</accession>
<dbReference type="InterPro" id="IPR013507">
    <property type="entry name" value="DNA_mismatch_S5_2-like"/>
</dbReference>
<dbReference type="GO" id="GO:0016887">
    <property type="term" value="F:ATP hydrolysis activity"/>
    <property type="evidence" value="ECO:0007669"/>
    <property type="project" value="InterPro"/>
</dbReference>
<dbReference type="InterPro" id="IPR014721">
    <property type="entry name" value="Ribsml_uS5_D2-typ_fold_subgr"/>
</dbReference>
<dbReference type="GO" id="GO:0032300">
    <property type="term" value="C:mismatch repair complex"/>
    <property type="evidence" value="ECO:0007669"/>
    <property type="project" value="InterPro"/>
</dbReference>
<dbReference type="PANTHER" id="PTHR10073">
    <property type="entry name" value="DNA MISMATCH REPAIR PROTEIN MLH, PMS, MUTL"/>
    <property type="match status" value="1"/>
</dbReference>
<proteinExistence type="inferred from homology"/>
<dbReference type="InterPro" id="IPR038973">
    <property type="entry name" value="MutL/Mlh/Pms-like"/>
</dbReference>
<dbReference type="Pfam" id="PF01119">
    <property type="entry name" value="DNA_mis_repair"/>
    <property type="match status" value="1"/>
</dbReference>
<protein>
    <submittedName>
        <fullName evidence="7">DNA mismatch repair protein MLH1</fullName>
    </submittedName>
</protein>
<dbReference type="GO" id="GO:0030983">
    <property type="term" value="F:mismatched DNA binding"/>
    <property type="evidence" value="ECO:0007669"/>
    <property type="project" value="InterPro"/>
</dbReference>
<comment type="subcellular location">
    <subcellularLocation>
        <location evidence="1">Nucleus</location>
    </subcellularLocation>
</comment>
<evidence type="ECO:0000256" key="5">
    <source>
        <dbReference type="ARBA" id="ARBA00023242"/>
    </source>
</evidence>
<dbReference type="GO" id="GO:0006298">
    <property type="term" value="P:mismatch repair"/>
    <property type="evidence" value="ECO:0007669"/>
    <property type="project" value="InterPro"/>
</dbReference>
<dbReference type="EMBL" id="QGNW01001523">
    <property type="protein sequence ID" value="RVW37801.1"/>
    <property type="molecule type" value="Genomic_DNA"/>
</dbReference>
<name>A0A438DQT5_VITVI</name>
<organism evidence="7 8">
    <name type="scientific">Vitis vinifera</name>
    <name type="common">Grape</name>
    <dbReference type="NCBI Taxonomy" id="29760"/>
    <lineage>
        <taxon>Eukaryota</taxon>
        <taxon>Viridiplantae</taxon>
        <taxon>Streptophyta</taxon>
        <taxon>Embryophyta</taxon>
        <taxon>Tracheophyta</taxon>
        <taxon>Spermatophyta</taxon>
        <taxon>Magnoliopsida</taxon>
        <taxon>eudicotyledons</taxon>
        <taxon>Gunneridae</taxon>
        <taxon>Pentapetalae</taxon>
        <taxon>rosids</taxon>
        <taxon>Vitales</taxon>
        <taxon>Vitaceae</taxon>
        <taxon>Viteae</taxon>
        <taxon>Vitis</taxon>
    </lineage>
</organism>
<dbReference type="GO" id="GO:0140664">
    <property type="term" value="F:ATP-dependent DNA damage sensor activity"/>
    <property type="evidence" value="ECO:0007669"/>
    <property type="project" value="InterPro"/>
</dbReference>
<keyword evidence="5" id="KW-0539">Nucleus</keyword>
<dbReference type="AlphaFoldDB" id="A0A438DQT5"/>
<evidence type="ECO:0000256" key="2">
    <source>
        <dbReference type="ARBA" id="ARBA00006082"/>
    </source>
</evidence>
<evidence type="ECO:0000256" key="1">
    <source>
        <dbReference type="ARBA" id="ARBA00004123"/>
    </source>
</evidence>
<dbReference type="PANTHER" id="PTHR10073:SF12">
    <property type="entry name" value="DNA MISMATCH REPAIR PROTEIN MLH1"/>
    <property type="match status" value="1"/>
</dbReference>
<sequence>MVITFRKLTEEHWSLDSHTIFPFSPDRLVECTALKRAIEIVYAATLPKASKPFIYMSIVLPSEHVDVNIHPTKREVSLLNQEAIVEKIQSAFESKLRNSNEERTFQEQVCGKLSI</sequence>
<dbReference type="FunFam" id="3.30.230.10:FF:000014">
    <property type="entry name" value="DNA mismatch repair protein Mlh1"/>
    <property type="match status" value="1"/>
</dbReference>
<evidence type="ECO:0000313" key="7">
    <source>
        <dbReference type="EMBL" id="RVW37801.1"/>
    </source>
</evidence>
<evidence type="ECO:0000256" key="4">
    <source>
        <dbReference type="ARBA" id="ARBA00023204"/>
    </source>
</evidence>
<evidence type="ECO:0000313" key="8">
    <source>
        <dbReference type="Proteomes" id="UP000288805"/>
    </source>
</evidence>
<dbReference type="GO" id="GO:0005634">
    <property type="term" value="C:nucleus"/>
    <property type="evidence" value="ECO:0007669"/>
    <property type="project" value="UniProtKB-SubCell"/>
</dbReference>
<dbReference type="InterPro" id="IPR020568">
    <property type="entry name" value="Ribosomal_Su5_D2-typ_SF"/>
</dbReference>